<dbReference type="Pfam" id="PF04055">
    <property type="entry name" value="Radical_SAM"/>
    <property type="match status" value="1"/>
</dbReference>
<evidence type="ECO:0000259" key="1">
    <source>
        <dbReference type="Pfam" id="PF04055"/>
    </source>
</evidence>
<dbReference type="Gene3D" id="3.40.50.280">
    <property type="entry name" value="Cobalamin-binding domain"/>
    <property type="match status" value="1"/>
</dbReference>
<feature type="domain" description="Radical SAM core" evidence="1">
    <location>
        <begin position="160"/>
        <end position="290"/>
    </location>
</feature>
<dbReference type="InterPro" id="IPR007197">
    <property type="entry name" value="rSAM"/>
</dbReference>
<dbReference type="SUPFAM" id="SSF102114">
    <property type="entry name" value="Radical SAM enzymes"/>
    <property type="match status" value="1"/>
</dbReference>
<reference evidence="3" key="1">
    <citation type="journal article" date="2014" name="Front. Microbiol.">
        <title>High frequency of phylogenetically diverse reductive dehalogenase-homologous genes in deep subseafloor sedimentary metagenomes.</title>
        <authorList>
            <person name="Kawai M."/>
            <person name="Futagami T."/>
            <person name="Toyoda A."/>
            <person name="Takaki Y."/>
            <person name="Nishi S."/>
            <person name="Hori S."/>
            <person name="Arai W."/>
            <person name="Tsubouchi T."/>
            <person name="Morono Y."/>
            <person name="Uchiyama I."/>
            <person name="Ito T."/>
            <person name="Fujiyama A."/>
            <person name="Inagaki F."/>
            <person name="Takami H."/>
        </authorList>
    </citation>
    <scope>NUCLEOTIDE SEQUENCE</scope>
    <source>
        <strain evidence="3">Expedition CK06-06</strain>
    </source>
</reference>
<dbReference type="GO" id="GO:0051536">
    <property type="term" value="F:iron-sulfur cluster binding"/>
    <property type="evidence" value="ECO:0007669"/>
    <property type="project" value="InterPro"/>
</dbReference>
<evidence type="ECO:0000259" key="2">
    <source>
        <dbReference type="Pfam" id="PF19864"/>
    </source>
</evidence>
<dbReference type="PANTHER" id="PTHR42731:SF1">
    <property type="entry name" value="RADICAL SAM DOMAIN PROTEIN"/>
    <property type="match status" value="1"/>
</dbReference>
<dbReference type="InterPro" id="IPR045784">
    <property type="entry name" value="Radical_SAM_N2"/>
</dbReference>
<dbReference type="GO" id="GO:0003824">
    <property type="term" value="F:catalytic activity"/>
    <property type="evidence" value="ECO:0007669"/>
    <property type="project" value="InterPro"/>
</dbReference>
<evidence type="ECO:0000313" key="3">
    <source>
        <dbReference type="EMBL" id="GAH36795.1"/>
    </source>
</evidence>
<organism evidence="3">
    <name type="scientific">marine sediment metagenome</name>
    <dbReference type="NCBI Taxonomy" id="412755"/>
    <lineage>
        <taxon>unclassified sequences</taxon>
        <taxon>metagenomes</taxon>
        <taxon>ecological metagenomes</taxon>
    </lineage>
</organism>
<dbReference type="Pfam" id="PF19864">
    <property type="entry name" value="Radical_SAM_N2"/>
    <property type="match status" value="1"/>
</dbReference>
<proteinExistence type="predicted"/>
<dbReference type="EMBL" id="BARU01010749">
    <property type="protein sequence ID" value="GAH36795.1"/>
    <property type="molecule type" value="Genomic_DNA"/>
</dbReference>
<feature type="domain" description="Radical SAM" evidence="2">
    <location>
        <begin position="1"/>
        <end position="104"/>
    </location>
</feature>
<dbReference type="SFLD" id="SFLDS00029">
    <property type="entry name" value="Radical_SAM"/>
    <property type="match status" value="1"/>
</dbReference>
<accession>X1FW57</accession>
<protein>
    <submittedName>
        <fullName evidence="3">Uncharacterized protein</fullName>
    </submittedName>
</protein>
<gene>
    <name evidence="3" type="ORF">S03H2_20399</name>
</gene>
<dbReference type="Gene3D" id="3.80.30.20">
    <property type="entry name" value="tm_1862 like domain"/>
    <property type="match status" value="1"/>
</dbReference>
<dbReference type="AlphaFoldDB" id="X1FW57"/>
<feature type="non-terminal residue" evidence="3">
    <location>
        <position position="1"/>
    </location>
</feature>
<dbReference type="SFLD" id="SFLDG01082">
    <property type="entry name" value="B12-binding_domain_containing"/>
    <property type="match status" value="1"/>
</dbReference>
<dbReference type="PANTHER" id="PTHR42731">
    <property type="entry name" value="SLL1084 PROTEIN"/>
    <property type="match status" value="1"/>
</dbReference>
<sequence length="290" mass="31930">VGFSLQHELNFSNVLNMLDLGGIPVQARERGPEVPLVIAGGSCAYNPEPMADFFDLFVIGEGEEVLVELLECVRDWREGSRSRTTRPRRDLLLHLARIPGIYVPSLYHPVYKDDGTLSALEPLTGEVPRRVRKRIVPRLLPPPTKPVVPTMRVVHDRGMVEIQRGCSRGCRFCQAGMIYRPVRERPVAETVQAVEELIAATGYSQVGLLSLSSSDHSGIAEIVSQVTRRHGPDGVSMSLPSLRIDSFSVGLAQMIQTTRRTGLTFAPEAGSQRLRDAINKGASEDDLLQA</sequence>
<comment type="caution">
    <text evidence="3">The sequence shown here is derived from an EMBL/GenBank/DDBJ whole genome shotgun (WGS) entry which is preliminary data.</text>
</comment>
<name>X1FW57_9ZZZZ</name>
<dbReference type="InterPro" id="IPR023404">
    <property type="entry name" value="rSAM_horseshoe"/>
</dbReference>
<dbReference type="InterPro" id="IPR058240">
    <property type="entry name" value="rSAM_sf"/>
</dbReference>
<feature type="non-terminal residue" evidence="3">
    <location>
        <position position="290"/>
    </location>
</feature>